<dbReference type="FunFam" id="2.10.25.10:FF:000038">
    <property type="entry name" value="Fibrillin 2"/>
    <property type="match status" value="3"/>
</dbReference>
<dbReference type="PROSITE" id="PS50026">
    <property type="entry name" value="EGF_3"/>
    <property type="match status" value="2"/>
</dbReference>
<dbReference type="SMART" id="SM00181">
    <property type="entry name" value="EGF"/>
    <property type="match status" value="2"/>
</dbReference>
<dbReference type="InterPro" id="IPR018097">
    <property type="entry name" value="EGF_Ca-bd_CS"/>
</dbReference>
<evidence type="ECO:0000256" key="2">
    <source>
        <dbReference type="ARBA" id="ARBA00022729"/>
    </source>
</evidence>
<comment type="caution">
    <text evidence="6">Lacks conserved residue(s) required for the propagation of feature annotation.</text>
</comment>
<protein>
    <recommendedName>
        <fullName evidence="9">EGF-like domain-containing protein</fullName>
    </recommendedName>
</protein>
<dbReference type="PROSITE" id="PS00010">
    <property type="entry name" value="ASX_HYDROXYL"/>
    <property type="match status" value="2"/>
</dbReference>
<feature type="coiled-coil region" evidence="7">
    <location>
        <begin position="72"/>
        <end position="142"/>
    </location>
</feature>
<evidence type="ECO:0000256" key="3">
    <source>
        <dbReference type="ARBA" id="ARBA00022737"/>
    </source>
</evidence>
<evidence type="ECO:0000256" key="8">
    <source>
        <dbReference type="SAM" id="SignalP"/>
    </source>
</evidence>
<sequence length="358" mass="40145">MKLLLVQTLLVTLSAASQDFDLTLFCCPTNDRILTELQKVQVIDDKLATLTSTIRRLQEAMTKQHTAIIHQVEITRRQVEELTAKVDQMDTRREDSDQQMADFMAGTEDYLATVASRFQELLEILEKQYKASGRSRQELEKKVNILDIIQRQTAMDVYTLMTDVDECLLGNATCHPSANCNNIAGSFLCLCDGGHCAEGSNDCHGNATCTNLKGGYNCTCLPGYEGDGRTCVDVDECKNGTHSCHHHALCTNTGGGYFCTCYRGYTGDGFNCTDPLCEEAFYTTMGECFHFLDGYYSWDEARAACKKLGEESDLPVTFDLAQPRNLTTFRNFMEERGKAPFLFTLDEGKRKRVIRNDS</sequence>
<dbReference type="InterPro" id="IPR024731">
    <property type="entry name" value="NELL2-like_EGF"/>
</dbReference>
<evidence type="ECO:0000256" key="7">
    <source>
        <dbReference type="SAM" id="Coils"/>
    </source>
</evidence>
<dbReference type="InterPro" id="IPR049883">
    <property type="entry name" value="NOTCH1_EGF-like"/>
</dbReference>
<dbReference type="CDD" id="cd00054">
    <property type="entry name" value="EGF_CA"/>
    <property type="match status" value="3"/>
</dbReference>
<evidence type="ECO:0000313" key="10">
    <source>
        <dbReference type="EMBL" id="ROT70316.1"/>
    </source>
</evidence>
<evidence type="ECO:0000256" key="6">
    <source>
        <dbReference type="PROSITE-ProRule" id="PRU00076"/>
    </source>
</evidence>
<organism evidence="10 11">
    <name type="scientific">Penaeus vannamei</name>
    <name type="common">Whiteleg shrimp</name>
    <name type="synonym">Litopenaeus vannamei</name>
    <dbReference type="NCBI Taxonomy" id="6689"/>
    <lineage>
        <taxon>Eukaryota</taxon>
        <taxon>Metazoa</taxon>
        <taxon>Ecdysozoa</taxon>
        <taxon>Arthropoda</taxon>
        <taxon>Crustacea</taxon>
        <taxon>Multicrustacea</taxon>
        <taxon>Malacostraca</taxon>
        <taxon>Eumalacostraca</taxon>
        <taxon>Eucarida</taxon>
        <taxon>Decapoda</taxon>
        <taxon>Dendrobranchiata</taxon>
        <taxon>Penaeoidea</taxon>
        <taxon>Penaeidae</taxon>
        <taxon>Penaeus</taxon>
    </lineage>
</organism>
<dbReference type="InterPro" id="IPR051586">
    <property type="entry name" value="PKC-binding_NELL"/>
</dbReference>
<reference evidence="10 11" key="1">
    <citation type="submission" date="2018-04" db="EMBL/GenBank/DDBJ databases">
        <authorList>
            <person name="Zhang X."/>
            <person name="Yuan J."/>
            <person name="Li F."/>
            <person name="Xiang J."/>
        </authorList>
    </citation>
    <scope>NUCLEOTIDE SEQUENCE [LARGE SCALE GENOMIC DNA]</scope>
    <source>
        <tissue evidence="10">Muscle</tissue>
    </source>
</reference>
<dbReference type="STRING" id="6689.A0A3R7M2V3"/>
<name>A0A3R7M2V3_PENVA</name>
<dbReference type="PANTHER" id="PTHR24042">
    <property type="entry name" value="NEL HOMOLOG"/>
    <property type="match status" value="1"/>
</dbReference>
<dbReference type="PANTHER" id="PTHR24042:SF5">
    <property type="entry name" value="EGF-LIKE CALCIUM-BINDING DOMAIN-CONTAINING PROTEIN"/>
    <property type="match status" value="1"/>
</dbReference>
<evidence type="ECO:0000256" key="1">
    <source>
        <dbReference type="ARBA" id="ARBA00022536"/>
    </source>
</evidence>
<dbReference type="GO" id="GO:0005509">
    <property type="term" value="F:calcium ion binding"/>
    <property type="evidence" value="ECO:0007669"/>
    <property type="project" value="InterPro"/>
</dbReference>
<dbReference type="SMART" id="SM00179">
    <property type="entry name" value="EGF_CA"/>
    <property type="match status" value="3"/>
</dbReference>
<dbReference type="InterPro" id="IPR000742">
    <property type="entry name" value="EGF"/>
</dbReference>
<dbReference type="OrthoDB" id="283575at2759"/>
<dbReference type="InterPro" id="IPR000152">
    <property type="entry name" value="EGF-type_Asp/Asn_hydroxyl_site"/>
</dbReference>
<dbReference type="GO" id="GO:0005615">
    <property type="term" value="C:extracellular space"/>
    <property type="evidence" value="ECO:0007669"/>
    <property type="project" value="TreeGrafter"/>
</dbReference>
<comment type="caution">
    <text evidence="10">The sequence shown here is derived from an EMBL/GenBank/DDBJ whole genome shotgun (WGS) entry which is preliminary data.</text>
</comment>
<feature type="chain" id="PRO_5018608073" description="EGF-like domain-containing protein" evidence="8">
    <location>
        <begin position="17"/>
        <end position="358"/>
    </location>
</feature>
<keyword evidence="3" id="KW-0677">Repeat</keyword>
<dbReference type="Gene3D" id="2.10.25.10">
    <property type="entry name" value="Laminin"/>
    <property type="match status" value="3"/>
</dbReference>
<gene>
    <name evidence="10" type="ORF">C7M84_011416</name>
</gene>
<feature type="domain" description="EGF-like" evidence="9">
    <location>
        <begin position="233"/>
        <end position="273"/>
    </location>
</feature>
<dbReference type="EMBL" id="QCYY01002443">
    <property type="protein sequence ID" value="ROT70316.1"/>
    <property type="molecule type" value="Genomic_DNA"/>
</dbReference>
<dbReference type="GO" id="GO:0008201">
    <property type="term" value="F:heparin binding"/>
    <property type="evidence" value="ECO:0007669"/>
    <property type="project" value="TreeGrafter"/>
</dbReference>
<proteinExistence type="predicted"/>
<reference evidence="10 11" key="2">
    <citation type="submission" date="2019-01" db="EMBL/GenBank/DDBJ databases">
        <title>The decoding of complex shrimp genome reveals the adaptation for benthos swimmer, frequently molting mechanism and breeding impact on genome.</title>
        <authorList>
            <person name="Sun Y."/>
            <person name="Gao Y."/>
            <person name="Yu Y."/>
        </authorList>
    </citation>
    <scope>NUCLEOTIDE SEQUENCE [LARGE SCALE GENOMIC DNA]</scope>
    <source>
        <tissue evidence="10">Muscle</tissue>
    </source>
</reference>
<keyword evidence="4" id="KW-1015">Disulfide bond</keyword>
<evidence type="ECO:0000256" key="5">
    <source>
        <dbReference type="ARBA" id="ARBA00023180"/>
    </source>
</evidence>
<dbReference type="Proteomes" id="UP000283509">
    <property type="component" value="Unassembled WGS sequence"/>
</dbReference>
<dbReference type="SUPFAM" id="SSF56436">
    <property type="entry name" value="C-type lectin-like"/>
    <property type="match status" value="1"/>
</dbReference>
<dbReference type="PROSITE" id="PS01186">
    <property type="entry name" value="EGF_2"/>
    <property type="match status" value="2"/>
</dbReference>
<evidence type="ECO:0000259" key="9">
    <source>
        <dbReference type="PROSITE" id="PS50026"/>
    </source>
</evidence>
<accession>A0A3R7M2V3</accession>
<dbReference type="InterPro" id="IPR016187">
    <property type="entry name" value="CTDL_fold"/>
</dbReference>
<keyword evidence="7" id="KW-0175">Coiled coil</keyword>
<dbReference type="SUPFAM" id="SSF57184">
    <property type="entry name" value="Growth factor receptor domain"/>
    <property type="match status" value="1"/>
</dbReference>
<evidence type="ECO:0000313" key="11">
    <source>
        <dbReference type="Proteomes" id="UP000283509"/>
    </source>
</evidence>
<dbReference type="Pfam" id="PF12947">
    <property type="entry name" value="EGF_3"/>
    <property type="match status" value="2"/>
</dbReference>
<dbReference type="Pfam" id="PF07645">
    <property type="entry name" value="EGF_CA"/>
    <property type="match status" value="1"/>
</dbReference>
<dbReference type="InterPro" id="IPR009030">
    <property type="entry name" value="Growth_fac_rcpt_cys_sf"/>
</dbReference>
<evidence type="ECO:0000256" key="4">
    <source>
        <dbReference type="ARBA" id="ARBA00023157"/>
    </source>
</evidence>
<dbReference type="InterPro" id="IPR001881">
    <property type="entry name" value="EGF-like_Ca-bd_dom"/>
</dbReference>
<dbReference type="AlphaFoldDB" id="A0A3R7M2V3"/>
<dbReference type="PROSITE" id="PS01187">
    <property type="entry name" value="EGF_CA"/>
    <property type="match status" value="1"/>
</dbReference>
<keyword evidence="1 6" id="KW-0245">EGF-like domain</keyword>
<feature type="domain" description="EGF-like" evidence="9">
    <location>
        <begin position="192"/>
        <end position="232"/>
    </location>
</feature>
<keyword evidence="5" id="KW-0325">Glycoprotein</keyword>
<keyword evidence="2 8" id="KW-0732">Signal</keyword>
<feature type="signal peptide" evidence="8">
    <location>
        <begin position="1"/>
        <end position="16"/>
    </location>
</feature>
<keyword evidence="11" id="KW-1185">Reference proteome</keyword>